<keyword evidence="5 10" id="KW-0332">GMP biosynthesis</keyword>
<protein>
    <recommendedName>
        <fullName evidence="10">GMP synthase [glutamine-hydrolyzing]</fullName>
        <ecNumber evidence="10">6.3.5.2</ecNumber>
    </recommendedName>
    <alternativeName>
        <fullName evidence="10">GMP synthetase</fullName>
    </alternativeName>
    <alternativeName>
        <fullName evidence="10">Glutamine amidotransferase</fullName>
    </alternativeName>
</protein>
<dbReference type="InterPro" id="IPR017926">
    <property type="entry name" value="GATASE"/>
</dbReference>
<proteinExistence type="inferred from homology"/>
<feature type="binding site" evidence="11">
    <location>
        <begin position="231"/>
        <end position="237"/>
    </location>
    <ligand>
        <name>ATP</name>
        <dbReference type="ChEBI" id="CHEBI:30616"/>
    </ligand>
</feature>
<dbReference type="Gene3D" id="3.30.300.10">
    <property type="match status" value="1"/>
</dbReference>
<dbReference type="EMBL" id="NBVN01000003">
    <property type="protein sequence ID" value="PUA32792.1"/>
    <property type="molecule type" value="Genomic_DNA"/>
</dbReference>
<dbReference type="PANTHER" id="PTHR11922:SF2">
    <property type="entry name" value="GMP SYNTHASE [GLUTAMINE-HYDROLYZING]"/>
    <property type="match status" value="1"/>
</dbReference>
<evidence type="ECO:0000259" key="12">
    <source>
        <dbReference type="PROSITE" id="PS51553"/>
    </source>
</evidence>
<comment type="pathway">
    <text evidence="2 10">Purine metabolism; GMP biosynthesis; GMP from XMP (L-Gln route): step 1/1.</text>
</comment>
<dbReference type="InterPro" id="IPR025777">
    <property type="entry name" value="GMPS_ATP_PPase_dom"/>
</dbReference>
<dbReference type="Proteomes" id="UP000244093">
    <property type="component" value="Unassembled WGS sequence"/>
</dbReference>
<dbReference type="InterPro" id="IPR022955">
    <property type="entry name" value="GMP_synthase"/>
</dbReference>
<comment type="caution">
    <text evidence="13">The sequence shown here is derived from an EMBL/GenBank/DDBJ whole genome shotgun (WGS) entry which is preliminary data.</text>
</comment>
<evidence type="ECO:0000256" key="2">
    <source>
        <dbReference type="ARBA" id="ARBA00005153"/>
    </source>
</evidence>
<evidence type="ECO:0000256" key="4">
    <source>
        <dbReference type="ARBA" id="ARBA00022741"/>
    </source>
</evidence>
<dbReference type="PRINTS" id="PR00099">
    <property type="entry name" value="CPSGATASE"/>
</dbReference>
<feature type="active site" evidence="10">
    <location>
        <position position="179"/>
    </location>
</feature>
<dbReference type="SUPFAM" id="SSF52402">
    <property type="entry name" value="Adenine nucleotide alpha hydrolases-like"/>
    <property type="match status" value="1"/>
</dbReference>
<feature type="domain" description="GMPS ATP-PPase" evidence="12">
    <location>
        <begin position="203"/>
        <end position="393"/>
    </location>
</feature>
<dbReference type="SUPFAM" id="SSF52317">
    <property type="entry name" value="Class I glutamine amidotransferase-like"/>
    <property type="match status" value="1"/>
</dbReference>
<keyword evidence="4 10" id="KW-0547">Nucleotide-binding</keyword>
<dbReference type="GO" id="GO:0003921">
    <property type="term" value="F:GMP synthase activity"/>
    <property type="evidence" value="ECO:0007669"/>
    <property type="project" value="InterPro"/>
</dbReference>
<dbReference type="PANTHER" id="PTHR11922">
    <property type="entry name" value="GMP SYNTHASE-RELATED"/>
    <property type="match status" value="1"/>
</dbReference>
<sequence>MTSLEVFDKVLIVNFGGQYAHLISRRLRELNVFTEVLPYVRLGKADVVGEILPKYKAVVLSGGPASVNELSFFKDVVMELINSGKPLLGICLGHQLMASALGGVVEPSLPEFGRTEVSIVKEDPLFNGWGAKEVVWMSHRECVTTAPKDVEVLAYSSSGCLAAFKVLGKPAYGVQFHPEVKHTVKGMTLLSNFLDLAGVRRTWIPSNYLRLVAEEVVKEVDPNSKVLAAVSGGVDSTVSAVLLKRFLGDRLIPVFVDHGFMREGEVAEVLESLRKVGLNPLFIDARDRFLSKLEGVSDCEERRRIIGEEFAKIFLELSLKDPSIKYFVQGTTYPDVIESGVEVGSHRIKTHHNVGGLPTWFNLKVVEPLKYLYKDEVRRLGAFLGVPEEVLRRHPFPGPGLAVRVVGPLTKEKLELVRKASKIVEEELRLAGLYDEVWQAFAVVGEDRWVGVKGDSRDYGYVVVVRVVSSDDGMTADWVRLPYEVLDRISRRVTSELSNVTMVTYSITSKPPSTIEPC</sequence>
<feature type="active site" evidence="10">
    <location>
        <position position="177"/>
    </location>
</feature>
<dbReference type="Pfam" id="PF00958">
    <property type="entry name" value="GMP_synt_C"/>
    <property type="match status" value="1"/>
</dbReference>
<dbReference type="CDD" id="cd01742">
    <property type="entry name" value="GATase1_GMP_Synthase"/>
    <property type="match status" value="1"/>
</dbReference>
<evidence type="ECO:0000256" key="11">
    <source>
        <dbReference type="PROSITE-ProRule" id="PRU00886"/>
    </source>
</evidence>
<keyword evidence="6 10" id="KW-0658">Purine biosynthesis</keyword>
<evidence type="ECO:0000313" key="14">
    <source>
        <dbReference type="Proteomes" id="UP000244093"/>
    </source>
</evidence>
<feature type="active site" description="Nucleophile" evidence="10">
    <location>
        <position position="91"/>
    </location>
</feature>
<dbReference type="PROSITE" id="PS51553">
    <property type="entry name" value="GMPS_ATP_PPASE"/>
    <property type="match status" value="1"/>
</dbReference>
<evidence type="ECO:0000256" key="6">
    <source>
        <dbReference type="ARBA" id="ARBA00022755"/>
    </source>
</evidence>
<dbReference type="InterPro" id="IPR029062">
    <property type="entry name" value="Class_I_gatase-like"/>
</dbReference>
<dbReference type="FunFam" id="3.30.300.10:FF:000002">
    <property type="entry name" value="GMP synthase [glutamine-hydrolyzing]"/>
    <property type="match status" value="1"/>
</dbReference>
<keyword evidence="8 10" id="KW-0315">Glutamine amidotransferase</keyword>
<dbReference type="Pfam" id="PF00117">
    <property type="entry name" value="GATase"/>
    <property type="match status" value="1"/>
</dbReference>
<evidence type="ECO:0000313" key="13">
    <source>
        <dbReference type="EMBL" id="PUA32792.1"/>
    </source>
</evidence>
<dbReference type="InterPro" id="IPR004739">
    <property type="entry name" value="GMP_synth_GATase"/>
</dbReference>
<dbReference type="NCBIfam" id="NF000848">
    <property type="entry name" value="PRK00074.1"/>
    <property type="match status" value="1"/>
</dbReference>
<dbReference type="HAMAP" id="MF_00344">
    <property type="entry name" value="GMP_synthase"/>
    <property type="match status" value="1"/>
</dbReference>
<evidence type="ECO:0000256" key="1">
    <source>
        <dbReference type="ARBA" id="ARBA00002332"/>
    </source>
</evidence>
<keyword evidence="3 10" id="KW-0436">Ligase</keyword>
<dbReference type="EC" id="6.3.5.2" evidence="10"/>
<dbReference type="GO" id="GO:0005524">
    <property type="term" value="F:ATP binding"/>
    <property type="evidence" value="ECO:0007669"/>
    <property type="project" value="UniProtKB-UniRule"/>
</dbReference>
<evidence type="ECO:0000256" key="5">
    <source>
        <dbReference type="ARBA" id="ARBA00022749"/>
    </source>
</evidence>
<dbReference type="Gene3D" id="3.40.50.880">
    <property type="match status" value="1"/>
</dbReference>
<dbReference type="PRINTS" id="PR00096">
    <property type="entry name" value="GATASE"/>
</dbReference>
<keyword evidence="7 10" id="KW-0067">ATP-binding</keyword>
<dbReference type="InterPro" id="IPR001674">
    <property type="entry name" value="GMP_synth_C"/>
</dbReference>
<dbReference type="PROSITE" id="PS51273">
    <property type="entry name" value="GATASE_TYPE_1"/>
    <property type="match status" value="1"/>
</dbReference>
<accession>A0A2R7Y7F0</accession>
<evidence type="ECO:0000256" key="10">
    <source>
        <dbReference type="HAMAP-Rule" id="MF_00344"/>
    </source>
</evidence>
<name>A0A2R7Y7F0_9CREN</name>
<dbReference type="GO" id="GO:0005829">
    <property type="term" value="C:cytosol"/>
    <property type="evidence" value="ECO:0007669"/>
    <property type="project" value="TreeGrafter"/>
</dbReference>
<evidence type="ECO:0000256" key="8">
    <source>
        <dbReference type="ARBA" id="ARBA00022962"/>
    </source>
</evidence>
<evidence type="ECO:0000256" key="7">
    <source>
        <dbReference type="ARBA" id="ARBA00022840"/>
    </source>
</evidence>
<dbReference type="NCBIfam" id="TIGR00888">
    <property type="entry name" value="guaA_Nterm"/>
    <property type="match status" value="1"/>
</dbReference>
<dbReference type="InterPro" id="IPR014729">
    <property type="entry name" value="Rossmann-like_a/b/a_fold"/>
</dbReference>
<organism evidence="13 14">
    <name type="scientific">Zestosphaera tikiterensis</name>
    <dbReference type="NCBI Taxonomy" id="1973259"/>
    <lineage>
        <taxon>Archaea</taxon>
        <taxon>Thermoproteota</taxon>
        <taxon>Thermoprotei</taxon>
        <taxon>Desulfurococcales</taxon>
        <taxon>Desulfurococcaceae</taxon>
        <taxon>Zestosphaera</taxon>
    </lineage>
</organism>
<evidence type="ECO:0000256" key="9">
    <source>
        <dbReference type="ARBA" id="ARBA00049404"/>
    </source>
</evidence>
<dbReference type="CDD" id="cd01997">
    <property type="entry name" value="GMP_synthase_C"/>
    <property type="match status" value="1"/>
</dbReference>
<evidence type="ECO:0000256" key="3">
    <source>
        <dbReference type="ARBA" id="ARBA00022598"/>
    </source>
</evidence>
<dbReference type="AlphaFoldDB" id="A0A2R7Y7F0"/>
<reference evidence="13 14" key="1">
    <citation type="journal article" date="2018" name="Syst. Appl. Microbiol.">
        <title>A new symbiotic nanoarchaeote (Candidatus Nanoclepta minutus) and its host (Zestosphaera tikiterensis gen. nov., sp. nov.) from a New Zealand hot spring.</title>
        <authorList>
            <person name="St John E."/>
            <person name="Liu Y."/>
            <person name="Podar M."/>
            <person name="Stott M.B."/>
            <person name="Meneghin J."/>
            <person name="Chen Z."/>
            <person name="Lagutin K."/>
            <person name="Mitchell K."/>
            <person name="Reysenbach A.L."/>
        </authorList>
    </citation>
    <scope>NUCLEOTIDE SEQUENCE [LARGE SCALE GENOMIC DNA]</scope>
    <source>
        <strain evidence="13">NZ3</strain>
    </source>
</reference>
<comment type="catalytic activity">
    <reaction evidence="9 10">
        <text>XMP + L-glutamine + ATP + H2O = GMP + L-glutamate + AMP + diphosphate + 2 H(+)</text>
        <dbReference type="Rhea" id="RHEA:11680"/>
        <dbReference type="ChEBI" id="CHEBI:15377"/>
        <dbReference type="ChEBI" id="CHEBI:15378"/>
        <dbReference type="ChEBI" id="CHEBI:29985"/>
        <dbReference type="ChEBI" id="CHEBI:30616"/>
        <dbReference type="ChEBI" id="CHEBI:33019"/>
        <dbReference type="ChEBI" id="CHEBI:57464"/>
        <dbReference type="ChEBI" id="CHEBI:58115"/>
        <dbReference type="ChEBI" id="CHEBI:58359"/>
        <dbReference type="ChEBI" id="CHEBI:456215"/>
        <dbReference type="EC" id="6.3.5.2"/>
    </reaction>
</comment>
<gene>
    <name evidence="10" type="primary">guaA</name>
    <name evidence="13" type="ORF">B7O98_04940</name>
</gene>
<dbReference type="NCBIfam" id="TIGR00884">
    <property type="entry name" value="guaA_Cterm"/>
    <property type="match status" value="1"/>
</dbReference>
<dbReference type="Gene3D" id="3.40.50.620">
    <property type="entry name" value="HUPs"/>
    <property type="match status" value="1"/>
</dbReference>
<dbReference type="UniPathway" id="UPA00189">
    <property type="reaction ID" value="UER00296"/>
</dbReference>
<dbReference type="PRINTS" id="PR00097">
    <property type="entry name" value="ANTSNTHASEII"/>
</dbReference>
<comment type="function">
    <text evidence="1 10">Catalyzes the synthesis of GMP from XMP.</text>
</comment>